<keyword evidence="2" id="KW-1133">Transmembrane helix</keyword>
<name>A0ABN2VLA1_9ACTN</name>
<evidence type="ECO:0000256" key="2">
    <source>
        <dbReference type="SAM" id="Phobius"/>
    </source>
</evidence>
<sequence length="188" mass="19743">MQRLSRPVRRATLFVHVSAAASWLGTSLCLLALAVTGTAAGGTAGGAAGGATATGSYRAMKVFGDWLLAPVSLLTLTTGLILSLGTHWGLARHRWVYTKFWLTLVTTAASIFAFRATIDSAVSASGAGQHVDPVDLLIPPCVSLSAYLFMTALSVLKPWGLTRRGRKARPSRPSSPSQPSRPAPSEAR</sequence>
<feature type="chain" id="PRO_5047162909" evidence="3">
    <location>
        <begin position="35"/>
        <end position="188"/>
    </location>
</feature>
<evidence type="ECO:0000256" key="3">
    <source>
        <dbReference type="SAM" id="SignalP"/>
    </source>
</evidence>
<dbReference type="RefSeq" id="WP_344524260.1">
    <property type="nucleotide sequence ID" value="NZ_BAAAPE010000001.1"/>
</dbReference>
<keyword evidence="5" id="KW-1185">Reference proteome</keyword>
<feature type="signal peptide" evidence="3">
    <location>
        <begin position="1"/>
        <end position="34"/>
    </location>
</feature>
<keyword evidence="2" id="KW-0472">Membrane</keyword>
<feature type="region of interest" description="Disordered" evidence="1">
    <location>
        <begin position="164"/>
        <end position="188"/>
    </location>
</feature>
<keyword evidence="3" id="KW-0732">Signal</keyword>
<keyword evidence="2" id="KW-0812">Transmembrane</keyword>
<reference evidence="4 5" key="1">
    <citation type="journal article" date="2019" name="Int. J. Syst. Evol. Microbiol.">
        <title>The Global Catalogue of Microorganisms (GCM) 10K type strain sequencing project: providing services to taxonomists for standard genome sequencing and annotation.</title>
        <authorList>
            <consortium name="The Broad Institute Genomics Platform"/>
            <consortium name="The Broad Institute Genome Sequencing Center for Infectious Disease"/>
            <person name="Wu L."/>
            <person name="Ma J."/>
        </authorList>
    </citation>
    <scope>NUCLEOTIDE SEQUENCE [LARGE SCALE GENOMIC DNA]</scope>
    <source>
        <strain evidence="4 5">JCM 15478</strain>
    </source>
</reference>
<proteinExistence type="predicted"/>
<protein>
    <submittedName>
        <fullName evidence="4">Membrane protein</fullName>
    </submittedName>
</protein>
<dbReference type="EMBL" id="BAAAPE010000001">
    <property type="protein sequence ID" value="GAA2064850.1"/>
    <property type="molecule type" value="Genomic_DNA"/>
</dbReference>
<evidence type="ECO:0000313" key="5">
    <source>
        <dbReference type="Proteomes" id="UP001500016"/>
    </source>
</evidence>
<gene>
    <name evidence="4" type="ORF">GCM10009801_09790</name>
</gene>
<feature type="transmembrane region" description="Helical" evidence="2">
    <location>
        <begin position="96"/>
        <end position="116"/>
    </location>
</feature>
<dbReference type="Proteomes" id="UP001500016">
    <property type="component" value="Unassembled WGS sequence"/>
</dbReference>
<evidence type="ECO:0000256" key="1">
    <source>
        <dbReference type="SAM" id="MobiDB-lite"/>
    </source>
</evidence>
<organism evidence="4 5">
    <name type="scientific">Streptomyces albiaxialis</name>
    <dbReference type="NCBI Taxonomy" id="329523"/>
    <lineage>
        <taxon>Bacteria</taxon>
        <taxon>Bacillati</taxon>
        <taxon>Actinomycetota</taxon>
        <taxon>Actinomycetes</taxon>
        <taxon>Kitasatosporales</taxon>
        <taxon>Streptomycetaceae</taxon>
        <taxon>Streptomyces</taxon>
    </lineage>
</organism>
<feature type="transmembrane region" description="Helical" evidence="2">
    <location>
        <begin position="63"/>
        <end position="84"/>
    </location>
</feature>
<comment type="caution">
    <text evidence="4">The sequence shown here is derived from an EMBL/GenBank/DDBJ whole genome shotgun (WGS) entry which is preliminary data.</text>
</comment>
<evidence type="ECO:0000313" key="4">
    <source>
        <dbReference type="EMBL" id="GAA2064850.1"/>
    </source>
</evidence>
<accession>A0ABN2VLA1</accession>
<feature type="transmembrane region" description="Helical" evidence="2">
    <location>
        <begin position="136"/>
        <end position="156"/>
    </location>
</feature>
<feature type="compositionally biased region" description="Low complexity" evidence="1">
    <location>
        <begin position="171"/>
        <end position="188"/>
    </location>
</feature>